<dbReference type="PANTHER" id="PTHR32552:SF81">
    <property type="entry name" value="TONB-DEPENDENT OUTER MEMBRANE RECEPTOR"/>
    <property type="match status" value="1"/>
</dbReference>
<evidence type="ECO:0000313" key="16">
    <source>
        <dbReference type="Proteomes" id="UP000004728"/>
    </source>
</evidence>
<keyword evidence="9 11" id="KW-0472">Membrane</keyword>
<evidence type="ECO:0000256" key="6">
    <source>
        <dbReference type="ARBA" id="ARBA00023004"/>
    </source>
</evidence>
<dbReference type="InParanoid" id="F1Z9V4"/>
<dbReference type="GO" id="GO:0009279">
    <property type="term" value="C:cell outer membrane"/>
    <property type="evidence" value="ECO:0007669"/>
    <property type="project" value="UniProtKB-SubCell"/>
</dbReference>
<dbReference type="SUPFAM" id="SSF56935">
    <property type="entry name" value="Porins"/>
    <property type="match status" value="1"/>
</dbReference>
<gene>
    <name evidence="15" type="ORF">Y88_0695</name>
</gene>
<feature type="domain" description="TonB-dependent receptor plug" evidence="14">
    <location>
        <begin position="37"/>
        <end position="151"/>
    </location>
</feature>
<dbReference type="PROSITE" id="PS52016">
    <property type="entry name" value="TONB_DEPENDENT_REC_3"/>
    <property type="match status" value="1"/>
</dbReference>
<dbReference type="Pfam" id="PF07715">
    <property type="entry name" value="Plug"/>
    <property type="match status" value="1"/>
</dbReference>
<evidence type="ECO:0000256" key="3">
    <source>
        <dbReference type="ARBA" id="ARBA00022452"/>
    </source>
</evidence>
<dbReference type="GO" id="GO:0006826">
    <property type="term" value="P:iron ion transport"/>
    <property type="evidence" value="ECO:0007669"/>
    <property type="project" value="UniProtKB-KW"/>
</dbReference>
<evidence type="ECO:0000259" key="13">
    <source>
        <dbReference type="Pfam" id="PF00593"/>
    </source>
</evidence>
<evidence type="ECO:0000256" key="10">
    <source>
        <dbReference type="ARBA" id="ARBA00023237"/>
    </source>
</evidence>
<sequence>MGGAGVAHAADAPAAAETPSTIPGEILVTAQRRTQSVQSVPMTLQALSGDALSKLNVTTFSDLLKYTPNVTFGNNGPGQGAIFMRGLSAGYGGEQSAGTISPFPNVAVYLDDQSMQFPAHNADVYVADIERVEVLEGPQGTLFGGGAQAGAVRYITAKPKLDKIEGKIEGSFGGTVGGAANAAFNAMINLPIIQDKLAVRAVVYDDHHGGYIDNVYSTFTRMDTDLGNHYFNLGGKTLPASQQSNSGKYDNANMVKNNYNPVDYVGGRVEVAWNIAPDWNLLVAESYQSLDAEGTFSTQSYSYDYVPIGTLQSTTFEPSYNKDSYWNTAWTIDGKIGDFKVLYTGAYMSRHISSQGDYTNYARASYGTFYQCTGGSTYWNTGATPYCYAPNAYWKDTIKTTHESHEVRITTPDNKRIRAILGGYYESFKIKDVNDWYYRTIPGCTSADDLTSSVCVASVGPIAGSTQNEPGLRNSAVAFGEDTQRGYKQFAFFGSVDFDLLPNLTLTAGTRYYNYNEFETGSQYGSFSTSCYQALTCSAGINIDANNDHVRYHGFKSRGSISWKPAEHTMLYAVFSQGFRPGGFNRGSTGAVRDPEEPHGFQLQRPGSYKPDTLTNWEIGLKTDLFDRKVQFNLSGYYMVWENVQLTYFNPAAGFGNTAFATNGPNYHIKGVEAQIVARPMNGLFFQGSATYNDSKQSSSPCFVSNISTSSSYGKCITQVYSSGVVRSVASPFGNVGDTTPFSPHVQASFRGRYDWEGKAGMNWFASGGVSYTGPMYNQPATYPSGTVADGQSSFAGPNGVVIPGSTLLRYRMSGYALLDASFGFSKDKWTVTIYGENLTNTHASTFTNSAQFIKTEIPVRPLVYGMKVSMKF</sequence>
<dbReference type="STRING" id="983920.Y88_0695"/>
<evidence type="ECO:0000256" key="2">
    <source>
        <dbReference type="ARBA" id="ARBA00022448"/>
    </source>
</evidence>
<keyword evidence="3 11" id="KW-1134">Transmembrane beta strand</keyword>
<comment type="caution">
    <text evidence="15">The sequence shown here is derived from an EMBL/GenBank/DDBJ whole genome shotgun (WGS) entry which is preliminary data.</text>
</comment>
<organism evidence="15 16">
    <name type="scientific">Novosphingobium nitrogenifigens DSM 19370</name>
    <dbReference type="NCBI Taxonomy" id="983920"/>
    <lineage>
        <taxon>Bacteria</taxon>
        <taxon>Pseudomonadati</taxon>
        <taxon>Pseudomonadota</taxon>
        <taxon>Alphaproteobacteria</taxon>
        <taxon>Sphingomonadales</taxon>
        <taxon>Sphingomonadaceae</taxon>
        <taxon>Novosphingobium</taxon>
    </lineage>
</organism>
<keyword evidence="15" id="KW-0675">Receptor</keyword>
<accession>F1Z9V4</accession>
<dbReference type="Proteomes" id="UP000004728">
    <property type="component" value="Unassembled WGS sequence"/>
</dbReference>
<evidence type="ECO:0000256" key="11">
    <source>
        <dbReference type="PROSITE-ProRule" id="PRU01360"/>
    </source>
</evidence>
<keyword evidence="16" id="KW-1185">Reference proteome</keyword>
<name>F1Z9V4_9SPHN</name>
<dbReference type="EMBL" id="AEWJ01000041">
    <property type="protein sequence ID" value="EGD58638.1"/>
    <property type="molecule type" value="Genomic_DNA"/>
</dbReference>
<evidence type="ECO:0000256" key="12">
    <source>
        <dbReference type="RuleBase" id="RU003357"/>
    </source>
</evidence>
<evidence type="ECO:0000256" key="9">
    <source>
        <dbReference type="ARBA" id="ARBA00023136"/>
    </source>
</evidence>
<feature type="domain" description="TonB-dependent receptor-like beta-barrel" evidence="13">
    <location>
        <begin position="480"/>
        <end position="839"/>
    </location>
</feature>
<protein>
    <submittedName>
        <fullName evidence="15">TonB-dependent receptor</fullName>
    </submittedName>
</protein>
<dbReference type="Gene3D" id="2.40.170.20">
    <property type="entry name" value="TonB-dependent receptor, beta-barrel domain"/>
    <property type="match status" value="2"/>
</dbReference>
<evidence type="ECO:0000256" key="7">
    <source>
        <dbReference type="ARBA" id="ARBA00023065"/>
    </source>
</evidence>
<evidence type="ECO:0000256" key="8">
    <source>
        <dbReference type="ARBA" id="ARBA00023077"/>
    </source>
</evidence>
<keyword evidence="7" id="KW-0406">Ion transport</keyword>
<evidence type="ECO:0000256" key="1">
    <source>
        <dbReference type="ARBA" id="ARBA00004571"/>
    </source>
</evidence>
<keyword evidence="6" id="KW-0408">Iron</keyword>
<dbReference type="HOGENOM" id="CLU_008287_15_1_5"/>
<dbReference type="OrthoDB" id="9760333at2"/>
<keyword evidence="5 11" id="KW-0812">Transmembrane</keyword>
<proteinExistence type="inferred from homology"/>
<comment type="subcellular location">
    <subcellularLocation>
        <location evidence="1 11">Cell outer membrane</location>
        <topology evidence="1 11">Multi-pass membrane protein</topology>
    </subcellularLocation>
</comment>
<keyword evidence="8 12" id="KW-0798">TonB box</keyword>
<dbReference type="PANTHER" id="PTHR32552">
    <property type="entry name" value="FERRICHROME IRON RECEPTOR-RELATED"/>
    <property type="match status" value="1"/>
</dbReference>
<dbReference type="eggNOG" id="COG4774">
    <property type="taxonomic scope" value="Bacteria"/>
</dbReference>
<evidence type="ECO:0000256" key="4">
    <source>
        <dbReference type="ARBA" id="ARBA00022496"/>
    </source>
</evidence>
<dbReference type="RefSeq" id="WP_008066462.1">
    <property type="nucleotide sequence ID" value="NZ_AQWK01000002.1"/>
</dbReference>
<reference evidence="15 16" key="1">
    <citation type="journal article" date="2012" name="J. Bacteriol.">
        <title>Draft Genome Sequence of Novosphingobium nitrogenifigens Y88T.</title>
        <authorList>
            <person name="Strabala T.J."/>
            <person name="Macdonald L."/>
            <person name="Liu V."/>
            <person name="Smit A.M."/>
        </authorList>
    </citation>
    <scope>NUCLEOTIDE SEQUENCE [LARGE SCALE GENOMIC DNA]</scope>
    <source>
        <strain evidence="15 16">DSM 19370</strain>
    </source>
</reference>
<dbReference type="Pfam" id="PF00593">
    <property type="entry name" value="TonB_dep_Rec_b-barrel"/>
    <property type="match status" value="1"/>
</dbReference>
<comment type="similarity">
    <text evidence="11 12">Belongs to the TonB-dependent receptor family.</text>
</comment>
<dbReference type="InterPro" id="IPR036942">
    <property type="entry name" value="Beta-barrel_TonB_sf"/>
</dbReference>
<dbReference type="AlphaFoldDB" id="F1Z9V4"/>
<evidence type="ECO:0000313" key="15">
    <source>
        <dbReference type="EMBL" id="EGD58638.1"/>
    </source>
</evidence>
<dbReference type="InterPro" id="IPR012910">
    <property type="entry name" value="Plug_dom"/>
</dbReference>
<evidence type="ECO:0000256" key="5">
    <source>
        <dbReference type="ARBA" id="ARBA00022692"/>
    </source>
</evidence>
<dbReference type="InterPro" id="IPR039426">
    <property type="entry name" value="TonB-dep_rcpt-like"/>
</dbReference>
<keyword evidence="2 11" id="KW-0813">Transport</keyword>
<keyword evidence="10 11" id="KW-0998">Cell outer membrane</keyword>
<dbReference type="InterPro" id="IPR000531">
    <property type="entry name" value="Beta-barrel_TonB"/>
</dbReference>
<keyword evidence="4" id="KW-0410">Iron transport</keyword>
<evidence type="ECO:0000259" key="14">
    <source>
        <dbReference type="Pfam" id="PF07715"/>
    </source>
</evidence>